<reference evidence="1 2" key="1">
    <citation type="submission" date="2016-11" db="EMBL/GenBank/DDBJ databases">
        <title>The macronuclear genome of Stentor coeruleus: a giant cell with tiny introns.</title>
        <authorList>
            <person name="Slabodnick M."/>
            <person name="Ruby J.G."/>
            <person name="Reiff S.B."/>
            <person name="Swart E.C."/>
            <person name="Gosai S."/>
            <person name="Prabakaran S."/>
            <person name="Witkowska E."/>
            <person name="Larue G.E."/>
            <person name="Fisher S."/>
            <person name="Freeman R.M."/>
            <person name="Gunawardena J."/>
            <person name="Chu W."/>
            <person name="Stover N.A."/>
            <person name="Gregory B.D."/>
            <person name="Nowacki M."/>
            <person name="Derisi J."/>
            <person name="Roy S.W."/>
            <person name="Marshall W.F."/>
            <person name="Sood P."/>
        </authorList>
    </citation>
    <scope>NUCLEOTIDE SEQUENCE [LARGE SCALE GENOMIC DNA]</scope>
    <source>
        <strain evidence="1">WM001</strain>
    </source>
</reference>
<proteinExistence type="predicted"/>
<dbReference type="AlphaFoldDB" id="A0A1R2CY98"/>
<sequence length="393" mass="44456">MGNCCAAINSEESRYSISIGRASNSIDLQPLHIINTESSSNSIVLPQIPIKPIFEALTSEKDTCAGAKEETSILTLQSPEEIDIKCTCGSYYAYKSDLVFWHYEKFNNWNIQCSICLNYFSKSAWKCNHCDKIVCRDCGNIEGMQATIEYCEKNHELIWSPNTCAYYSQEYNKSSYICALCKRSRNEPSWACRDCEYDICLHCGIQKGLTPTTNLLVCGKNKPLLHCKKSDIPFVCNKCNDITNKNSYSCSSCDYSVCTSCSEPLLACMIAHPGMKCRKNHDLKVMKIGNAKKMFGRWYICLKCDNVSMKYGYLCTGCCECYCLKCGDEIVRAIESYSGRNCGVGHILVWNPCYEKEDSENLCVVCWKRIYGGCFRCEDCEISVCVDDITKIN</sequence>
<dbReference type="EMBL" id="MPUH01000034">
    <property type="protein sequence ID" value="OMJ93953.1"/>
    <property type="molecule type" value="Genomic_DNA"/>
</dbReference>
<gene>
    <name evidence="1" type="ORF">SteCoe_3013</name>
</gene>
<protein>
    <submittedName>
        <fullName evidence="1">Uncharacterized protein</fullName>
    </submittedName>
</protein>
<name>A0A1R2CY98_9CILI</name>
<evidence type="ECO:0000313" key="2">
    <source>
        <dbReference type="Proteomes" id="UP000187209"/>
    </source>
</evidence>
<keyword evidence="2" id="KW-1185">Reference proteome</keyword>
<comment type="caution">
    <text evidence="1">The sequence shown here is derived from an EMBL/GenBank/DDBJ whole genome shotgun (WGS) entry which is preliminary data.</text>
</comment>
<evidence type="ECO:0000313" key="1">
    <source>
        <dbReference type="EMBL" id="OMJ93953.1"/>
    </source>
</evidence>
<organism evidence="1 2">
    <name type="scientific">Stentor coeruleus</name>
    <dbReference type="NCBI Taxonomy" id="5963"/>
    <lineage>
        <taxon>Eukaryota</taxon>
        <taxon>Sar</taxon>
        <taxon>Alveolata</taxon>
        <taxon>Ciliophora</taxon>
        <taxon>Postciliodesmatophora</taxon>
        <taxon>Heterotrichea</taxon>
        <taxon>Heterotrichida</taxon>
        <taxon>Stentoridae</taxon>
        <taxon>Stentor</taxon>
    </lineage>
</organism>
<accession>A0A1R2CY98</accession>
<dbReference type="Proteomes" id="UP000187209">
    <property type="component" value="Unassembled WGS sequence"/>
</dbReference>